<dbReference type="Pfam" id="PF00563">
    <property type="entry name" value="EAL"/>
    <property type="match status" value="1"/>
</dbReference>
<dbReference type="CDD" id="cd01007">
    <property type="entry name" value="PBP2_BvgS_HisK_like"/>
    <property type="match status" value="2"/>
</dbReference>
<dbReference type="Gene3D" id="3.40.190.10">
    <property type="entry name" value="Periplasmic binding protein-like II"/>
    <property type="match status" value="4"/>
</dbReference>
<dbReference type="InterPro" id="IPR029787">
    <property type="entry name" value="Nucleotide_cyclase"/>
</dbReference>
<comment type="caution">
    <text evidence="4">The sequence shown here is derived from an EMBL/GenBank/DDBJ whole genome shotgun (WGS) entry which is preliminary data.</text>
</comment>
<accession>A0ABS5ZJB1</accession>
<evidence type="ECO:0000259" key="3">
    <source>
        <dbReference type="PROSITE" id="PS50887"/>
    </source>
</evidence>
<dbReference type="SUPFAM" id="SSF55073">
    <property type="entry name" value="Nucleotide cyclase"/>
    <property type="match status" value="1"/>
</dbReference>
<feature type="domain" description="GGDEF" evidence="3">
    <location>
        <begin position="590"/>
        <end position="723"/>
    </location>
</feature>
<dbReference type="PANTHER" id="PTHR44757">
    <property type="entry name" value="DIGUANYLATE CYCLASE DGCP"/>
    <property type="match status" value="1"/>
</dbReference>
<sequence length="988" mass="111923">MGVVRQINQALLGLWLTIITLVCSGVAPAASTTESLAFNDEEKAWIDTHKVVSLAFDGYFPPFSFLSDNGKLEGFAVDVLNEIEKRIGVTFNISPQYEWKTLYQAAQKKQIDVVATMVDREERSKWFNFTDPYIYKSLVVISQAENQDIKKKEDVSGKRIALVKNYQYVDHVLQEFPQVSPVYVDTMLDALNAVSVGEADAAISFLSAVHYYRNKYLLSNLKYAAVYDKNHSNESIAVRKDWPELVSIINKGLHSIPESQMQKLRAKWLPVDYMENLVQIDFTEAEKKWLSQNRLIRLGIDPEFAPFEYIENGVYQGMASDYVKLLSQRLNLKMKIVDGLSWKEVIDKVKQGEIDVLPAVGVTEKRKRYLNYTKAYLSFHRVIVSRDDAPFIASLGDLYGQTVAVQINTSHHGFLIENTDINPVLYDTLQESLLAVSGGTVDAFVGNVASATYWIRKLNLTNLKISAPASTEVQTLHFAVRNDLPELASILQKGLNTIGPRKRKAISEKWLSIEYEPEVDYSLLWKVVAVFSGLVVSFLIWNILLNRKVRLRTSQLHYTANYDQLTDLPNRFLILDRLKQLILDARRNHRKVALFSIDIDDFKKINDGLGHKIGDAVLKECSTRLKGMLRENDTLGRLGGDQFLVIQTNFADASDSAHLAEKLLDSLNQNFKKASQEISIRASIGIALFPDDGTTAETLLTLADTATHHAKEEKQGHFAFYTEGLLQKVSRRLELEKQLRGALERNELQVYYQPKVDAKTNGIVSFEALIRWFNPEMGTVSPVEFIPIAEKASLIQEIGFFVITEAFEKLTQWQRKYSDELSMAINLSPVQFRSGEIVSALESLFLQYELNSRSVEFEITEGLLLSNYCNVEEELKKLESLGVTLTMDDFGTGYSSLSYLRQYKFDSLKIDREFIMDLEARESARKLVSATIAMAHELGMTVVAEGVETEEQKSILVASKCNFLQGWLFSKPLPAAEIDSLLEKESFK</sequence>
<protein>
    <submittedName>
        <fullName evidence="4">Transporter substrate-binding domain-containing protein</fullName>
    </submittedName>
</protein>
<dbReference type="Gene3D" id="3.20.20.450">
    <property type="entry name" value="EAL domain"/>
    <property type="match status" value="1"/>
</dbReference>
<feature type="signal peptide" evidence="1">
    <location>
        <begin position="1"/>
        <end position="29"/>
    </location>
</feature>
<dbReference type="InterPro" id="IPR035919">
    <property type="entry name" value="EAL_sf"/>
</dbReference>
<organism evidence="4 5">
    <name type="scientific">Zooshikella harenae</name>
    <dbReference type="NCBI Taxonomy" id="2827238"/>
    <lineage>
        <taxon>Bacteria</taxon>
        <taxon>Pseudomonadati</taxon>
        <taxon>Pseudomonadota</taxon>
        <taxon>Gammaproteobacteria</taxon>
        <taxon>Oceanospirillales</taxon>
        <taxon>Zooshikellaceae</taxon>
        <taxon>Zooshikella</taxon>
    </lineage>
</organism>
<reference evidence="4 5" key="1">
    <citation type="submission" date="2021-04" db="EMBL/GenBank/DDBJ databases">
        <authorList>
            <person name="Pira H."/>
            <person name="Risdian C."/>
            <person name="Wink J."/>
        </authorList>
    </citation>
    <scope>NUCLEOTIDE SEQUENCE [LARGE SCALE GENOMIC DNA]</scope>
    <source>
        <strain evidence="4 5">WH53</strain>
    </source>
</reference>
<dbReference type="SUPFAM" id="SSF53850">
    <property type="entry name" value="Periplasmic binding protein-like II"/>
    <property type="match status" value="2"/>
</dbReference>
<evidence type="ECO:0000259" key="2">
    <source>
        <dbReference type="PROSITE" id="PS50883"/>
    </source>
</evidence>
<dbReference type="SMART" id="SM00267">
    <property type="entry name" value="GGDEF"/>
    <property type="match status" value="1"/>
</dbReference>
<dbReference type="SUPFAM" id="SSF141868">
    <property type="entry name" value="EAL domain-like"/>
    <property type="match status" value="1"/>
</dbReference>
<dbReference type="SMART" id="SM00062">
    <property type="entry name" value="PBPb"/>
    <property type="match status" value="2"/>
</dbReference>
<dbReference type="InterPro" id="IPR000160">
    <property type="entry name" value="GGDEF_dom"/>
</dbReference>
<dbReference type="CDD" id="cd01948">
    <property type="entry name" value="EAL"/>
    <property type="match status" value="1"/>
</dbReference>
<name>A0ABS5ZJB1_9GAMM</name>
<dbReference type="InterPro" id="IPR001633">
    <property type="entry name" value="EAL_dom"/>
</dbReference>
<dbReference type="SMART" id="SM00052">
    <property type="entry name" value="EAL"/>
    <property type="match status" value="1"/>
</dbReference>
<dbReference type="Proteomes" id="UP000690515">
    <property type="component" value="Unassembled WGS sequence"/>
</dbReference>
<dbReference type="PANTHER" id="PTHR44757:SF2">
    <property type="entry name" value="BIOFILM ARCHITECTURE MAINTENANCE PROTEIN MBAA"/>
    <property type="match status" value="1"/>
</dbReference>
<evidence type="ECO:0000313" key="5">
    <source>
        <dbReference type="Proteomes" id="UP000690515"/>
    </source>
</evidence>
<proteinExistence type="predicted"/>
<dbReference type="InterPro" id="IPR001638">
    <property type="entry name" value="Solute-binding_3/MltF_N"/>
</dbReference>
<dbReference type="CDD" id="cd01949">
    <property type="entry name" value="GGDEF"/>
    <property type="match status" value="1"/>
</dbReference>
<dbReference type="EMBL" id="JAGSOY010000115">
    <property type="protein sequence ID" value="MBU2713883.1"/>
    <property type="molecule type" value="Genomic_DNA"/>
</dbReference>
<dbReference type="Pfam" id="PF00990">
    <property type="entry name" value="GGDEF"/>
    <property type="match status" value="1"/>
</dbReference>
<feature type="chain" id="PRO_5045211600" evidence="1">
    <location>
        <begin position="30"/>
        <end position="988"/>
    </location>
</feature>
<dbReference type="PROSITE" id="PS50887">
    <property type="entry name" value="GGDEF"/>
    <property type="match status" value="1"/>
</dbReference>
<dbReference type="InterPro" id="IPR052155">
    <property type="entry name" value="Biofilm_reg_signaling"/>
</dbReference>
<keyword evidence="1" id="KW-0732">Signal</keyword>
<evidence type="ECO:0000256" key="1">
    <source>
        <dbReference type="SAM" id="SignalP"/>
    </source>
</evidence>
<dbReference type="Gene3D" id="3.30.70.270">
    <property type="match status" value="1"/>
</dbReference>
<feature type="domain" description="EAL" evidence="2">
    <location>
        <begin position="732"/>
        <end position="986"/>
    </location>
</feature>
<keyword evidence="5" id="KW-1185">Reference proteome</keyword>
<dbReference type="Pfam" id="PF00497">
    <property type="entry name" value="SBP_bac_3"/>
    <property type="match status" value="2"/>
</dbReference>
<dbReference type="PROSITE" id="PS50883">
    <property type="entry name" value="EAL"/>
    <property type="match status" value="1"/>
</dbReference>
<gene>
    <name evidence="4" type="ORF">KCG35_22780</name>
</gene>
<dbReference type="InterPro" id="IPR043128">
    <property type="entry name" value="Rev_trsase/Diguanyl_cyclase"/>
</dbReference>
<dbReference type="NCBIfam" id="TIGR00254">
    <property type="entry name" value="GGDEF"/>
    <property type="match status" value="1"/>
</dbReference>
<evidence type="ECO:0000313" key="4">
    <source>
        <dbReference type="EMBL" id="MBU2713883.1"/>
    </source>
</evidence>